<evidence type="ECO:0000256" key="4">
    <source>
        <dbReference type="SAM" id="MobiDB-lite"/>
    </source>
</evidence>
<gene>
    <name evidence="6" type="ORF">WJX72_007603</name>
</gene>
<dbReference type="SMART" id="SM00320">
    <property type="entry name" value="WD40"/>
    <property type="match status" value="5"/>
</dbReference>
<dbReference type="PANTHER" id="PTHR43991:SF12">
    <property type="entry name" value="WD REPEAT PROTEIN (AFU_ORTHOLOGUE AFUA_8G05640)"/>
    <property type="match status" value="1"/>
</dbReference>
<evidence type="ECO:0000256" key="1">
    <source>
        <dbReference type="ARBA" id="ARBA00022574"/>
    </source>
</evidence>
<feature type="repeat" description="WD" evidence="3">
    <location>
        <begin position="306"/>
        <end position="340"/>
    </location>
</feature>
<protein>
    <recommendedName>
        <fullName evidence="5">DUF2415 domain-containing protein</fullName>
    </recommendedName>
</protein>
<evidence type="ECO:0000313" key="6">
    <source>
        <dbReference type="EMBL" id="KAK9804828.1"/>
    </source>
</evidence>
<dbReference type="AlphaFoldDB" id="A0AAW1P460"/>
<dbReference type="InterPro" id="IPR019417">
    <property type="entry name" value="DUF2415"/>
</dbReference>
<dbReference type="PANTHER" id="PTHR43991">
    <property type="entry name" value="WD REPEAT PROTEIN (AFU_ORTHOLOGUE AFUA_8G05640)-RELATED"/>
    <property type="match status" value="1"/>
</dbReference>
<feature type="compositionally biased region" description="Acidic residues" evidence="4">
    <location>
        <begin position="25"/>
        <end position="43"/>
    </location>
</feature>
<dbReference type="Pfam" id="PF10313">
    <property type="entry name" value="DUF2415"/>
    <property type="match status" value="1"/>
</dbReference>
<keyword evidence="7" id="KW-1185">Reference proteome</keyword>
<dbReference type="InterPro" id="IPR019775">
    <property type="entry name" value="WD40_repeat_CS"/>
</dbReference>
<reference evidence="6 7" key="1">
    <citation type="journal article" date="2024" name="Nat. Commun.">
        <title>Phylogenomics reveals the evolutionary origins of lichenization in chlorophyte algae.</title>
        <authorList>
            <person name="Puginier C."/>
            <person name="Libourel C."/>
            <person name="Otte J."/>
            <person name="Skaloud P."/>
            <person name="Haon M."/>
            <person name="Grisel S."/>
            <person name="Petersen M."/>
            <person name="Berrin J.G."/>
            <person name="Delaux P.M."/>
            <person name="Dal Grande F."/>
            <person name="Keller J."/>
        </authorList>
    </citation>
    <scope>NUCLEOTIDE SEQUENCE [LARGE SCALE GENOMIC DNA]</scope>
    <source>
        <strain evidence="6 7">SAG 2043</strain>
    </source>
</reference>
<feature type="domain" description="DUF2415" evidence="5">
    <location>
        <begin position="354"/>
        <end position="392"/>
    </location>
</feature>
<dbReference type="InterPro" id="IPR015943">
    <property type="entry name" value="WD40/YVTN_repeat-like_dom_sf"/>
</dbReference>
<evidence type="ECO:0000259" key="5">
    <source>
        <dbReference type="Pfam" id="PF10313"/>
    </source>
</evidence>
<dbReference type="EMBL" id="JALJOR010000017">
    <property type="protein sequence ID" value="KAK9804828.1"/>
    <property type="molecule type" value="Genomic_DNA"/>
</dbReference>
<proteinExistence type="predicted"/>
<feature type="region of interest" description="Disordered" evidence="4">
    <location>
        <begin position="1"/>
        <end position="43"/>
    </location>
</feature>
<evidence type="ECO:0000256" key="2">
    <source>
        <dbReference type="ARBA" id="ARBA00022737"/>
    </source>
</evidence>
<evidence type="ECO:0000256" key="3">
    <source>
        <dbReference type="PROSITE-ProRule" id="PRU00221"/>
    </source>
</evidence>
<dbReference type="PROSITE" id="PS50082">
    <property type="entry name" value="WD_REPEATS_2"/>
    <property type="match status" value="1"/>
</dbReference>
<keyword evidence="1 3" id="KW-0853">WD repeat</keyword>
<organism evidence="6 7">
    <name type="scientific">[Myrmecia] bisecta</name>
    <dbReference type="NCBI Taxonomy" id="41462"/>
    <lineage>
        <taxon>Eukaryota</taxon>
        <taxon>Viridiplantae</taxon>
        <taxon>Chlorophyta</taxon>
        <taxon>core chlorophytes</taxon>
        <taxon>Trebouxiophyceae</taxon>
        <taxon>Trebouxiales</taxon>
        <taxon>Trebouxiaceae</taxon>
        <taxon>Myrmecia</taxon>
    </lineage>
</organism>
<feature type="compositionally biased region" description="Acidic residues" evidence="4">
    <location>
        <begin position="1"/>
        <end position="15"/>
    </location>
</feature>
<sequence>MEDEEDARTEVDADVDLPQAAYSSESDDDDDFVEFEEDPEEAADTTAEQLLLQGRDMQGIPWERLQFSRQRYRETRLKQYVNYTNMREAVERAQGQLNKDAKKPTQDEHYYSFHRNARAVRSTIVHFQLRNLVWATSKHDIYVMHENCINHWSEITRKTTKVLDLSGETQSARAPGLGRVQISTLCVRHHLVAAGGFQGELVVKNLRNKASAVACSCQVTHDVNGITNAIEIFDHAGDVRLMTCNNDSMVRIFDGHTFQCLNRLELPWAVNYASACPTTTQLLAVVGDDPEACLVDARNSRVAAHLRGHLDYSFAAAWHPDGHLLATGNQDVTTRLWDVRYPGRSLAVLKGCMGAIRSLRFSPDGRFLCMTEPADFVHVFDVHSNFDKSQLVDIFGEISGVAFSPQSDRLYVGVADLTYSSLLQFDGEEG</sequence>
<dbReference type="Proteomes" id="UP001489004">
    <property type="component" value="Unassembled WGS sequence"/>
</dbReference>
<dbReference type="Pfam" id="PF00400">
    <property type="entry name" value="WD40"/>
    <property type="match status" value="1"/>
</dbReference>
<evidence type="ECO:0000313" key="7">
    <source>
        <dbReference type="Proteomes" id="UP001489004"/>
    </source>
</evidence>
<dbReference type="InterPro" id="IPR001680">
    <property type="entry name" value="WD40_rpt"/>
</dbReference>
<dbReference type="SUPFAM" id="SSF50978">
    <property type="entry name" value="WD40 repeat-like"/>
    <property type="match status" value="1"/>
</dbReference>
<accession>A0AAW1P460</accession>
<name>A0AAW1P460_9CHLO</name>
<dbReference type="PROSITE" id="PS00678">
    <property type="entry name" value="WD_REPEATS_1"/>
    <property type="match status" value="1"/>
</dbReference>
<comment type="caution">
    <text evidence="6">The sequence shown here is derived from an EMBL/GenBank/DDBJ whole genome shotgun (WGS) entry which is preliminary data.</text>
</comment>
<dbReference type="Gene3D" id="2.130.10.10">
    <property type="entry name" value="YVTN repeat-like/Quinoprotein amine dehydrogenase"/>
    <property type="match status" value="1"/>
</dbReference>
<dbReference type="PROSITE" id="PS50294">
    <property type="entry name" value="WD_REPEATS_REGION"/>
    <property type="match status" value="1"/>
</dbReference>
<dbReference type="InterPro" id="IPR036322">
    <property type="entry name" value="WD40_repeat_dom_sf"/>
</dbReference>
<keyword evidence="2" id="KW-0677">Repeat</keyword>